<evidence type="ECO:0000313" key="2">
    <source>
        <dbReference type="EMBL" id="RAI03964.1"/>
    </source>
</evidence>
<evidence type="ECO:0000256" key="1">
    <source>
        <dbReference type="SAM" id="SignalP"/>
    </source>
</evidence>
<protein>
    <recommendedName>
        <fullName evidence="4">Transglycosylase SLT domain-containing protein</fullName>
    </recommendedName>
</protein>
<feature type="signal peptide" evidence="1">
    <location>
        <begin position="1"/>
        <end position="24"/>
    </location>
</feature>
<organism evidence="2 3">
    <name type="scientific">Acuticoccus sediminis</name>
    <dbReference type="NCBI Taxonomy" id="2184697"/>
    <lineage>
        <taxon>Bacteria</taxon>
        <taxon>Pseudomonadati</taxon>
        <taxon>Pseudomonadota</taxon>
        <taxon>Alphaproteobacteria</taxon>
        <taxon>Hyphomicrobiales</taxon>
        <taxon>Amorphaceae</taxon>
        <taxon>Acuticoccus</taxon>
    </lineage>
</organism>
<gene>
    <name evidence="2" type="ORF">DLJ53_05715</name>
</gene>
<sequence>MRRALAFVLIAILSGFLAPAPTIAQTNEVPSTYGSHPLPAATQRRLKETRGSVPAKMRRTMDVLKAQRLIPKIKRTAAAYGIDPIHILGAIVGEHVFNYDIRDNLQQVALQLGRRMRNVEFACGSVPLERVLAMPQFNQCRGSSNTYWTCVESTWQSKVRGSTVDGVRLPRRNLTESCFNPFATGQTYGLGQLSPVTALKMMDTTKLPKLTYKDADAIYERIIDPDESLHVIAAVIVDAIKAYRAVGVDISNRPGITATLYNVGNPWVRARKSRGNPKVNYYGAYVEDHIDVLEDMLR</sequence>
<proteinExistence type="predicted"/>
<evidence type="ECO:0000313" key="3">
    <source>
        <dbReference type="Proteomes" id="UP000249590"/>
    </source>
</evidence>
<dbReference type="AlphaFoldDB" id="A0A8B2P1Y3"/>
<evidence type="ECO:0008006" key="4">
    <source>
        <dbReference type="Google" id="ProtNLM"/>
    </source>
</evidence>
<name>A0A8B2P1Y3_9HYPH</name>
<dbReference type="Gene3D" id="1.10.530.10">
    <property type="match status" value="1"/>
</dbReference>
<comment type="caution">
    <text evidence="2">The sequence shown here is derived from an EMBL/GenBank/DDBJ whole genome shotgun (WGS) entry which is preliminary data.</text>
</comment>
<keyword evidence="1" id="KW-0732">Signal</keyword>
<dbReference type="OrthoDB" id="7673021at2"/>
<dbReference type="Proteomes" id="UP000249590">
    <property type="component" value="Unassembled WGS sequence"/>
</dbReference>
<dbReference type="InterPro" id="IPR023346">
    <property type="entry name" value="Lysozyme-like_dom_sf"/>
</dbReference>
<dbReference type="RefSeq" id="WP_111343067.1">
    <property type="nucleotide sequence ID" value="NZ_JAIWKD010000001.1"/>
</dbReference>
<dbReference type="EMBL" id="QHHQ01000001">
    <property type="protein sequence ID" value="RAI03964.1"/>
    <property type="molecule type" value="Genomic_DNA"/>
</dbReference>
<feature type="chain" id="PRO_5032863640" description="Transglycosylase SLT domain-containing protein" evidence="1">
    <location>
        <begin position="25"/>
        <end position="298"/>
    </location>
</feature>
<dbReference type="SUPFAM" id="SSF53955">
    <property type="entry name" value="Lysozyme-like"/>
    <property type="match status" value="1"/>
</dbReference>
<reference evidence="2 3" key="1">
    <citation type="submission" date="2018-05" db="EMBL/GenBank/DDBJ databases">
        <title>Acuticoccus sediminis sp. nov., isolated from deep-sea sediment of Indian Ocean.</title>
        <authorList>
            <person name="Liu X."/>
            <person name="Lai Q."/>
            <person name="Du Y."/>
            <person name="Sun F."/>
            <person name="Zhang X."/>
            <person name="Wang S."/>
            <person name="Shao Z."/>
        </authorList>
    </citation>
    <scope>NUCLEOTIDE SEQUENCE [LARGE SCALE GENOMIC DNA]</scope>
    <source>
        <strain evidence="2 3">PTG4-2</strain>
    </source>
</reference>
<keyword evidence="3" id="KW-1185">Reference proteome</keyword>
<accession>A0A8B2P1Y3</accession>
<dbReference type="Pfam" id="PF07182">
    <property type="entry name" value="DUF1402"/>
    <property type="match status" value="1"/>
</dbReference>
<dbReference type="InterPro" id="IPR009842">
    <property type="entry name" value="DUF1402"/>
</dbReference>